<dbReference type="SUPFAM" id="SSF51730">
    <property type="entry name" value="FAD-linked oxidoreductase"/>
    <property type="match status" value="1"/>
</dbReference>
<name>A0ABW2A5T8_9GAMM</name>
<accession>A0ABW2A5T8</accession>
<proteinExistence type="predicted"/>
<dbReference type="RefSeq" id="WP_379911164.1">
    <property type="nucleotide sequence ID" value="NZ_JBHSWE010000001.1"/>
</dbReference>
<dbReference type="Proteomes" id="UP001596422">
    <property type="component" value="Unassembled WGS sequence"/>
</dbReference>
<reference evidence="3" key="1">
    <citation type="journal article" date="2019" name="Int. J. Syst. Evol. Microbiol.">
        <title>The Global Catalogue of Microorganisms (GCM) 10K type strain sequencing project: providing services to taxonomists for standard genome sequencing and annotation.</title>
        <authorList>
            <consortium name="The Broad Institute Genomics Platform"/>
            <consortium name="The Broad Institute Genome Sequencing Center for Infectious Disease"/>
            <person name="Wu L."/>
            <person name="Ma J."/>
        </authorList>
    </citation>
    <scope>NUCLEOTIDE SEQUENCE [LARGE SCALE GENOMIC DNA]</scope>
    <source>
        <strain evidence="3">NBRC 111756</strain>
    </source>
</reference>
<organism evidence="2 3">
    <name type="scientific">Marinobacterium aestuariivivens</name>
    <dbReference type="NCBI Taxonomy" id="1698799"/>
    <lineage>
        <taxon>Bacteria</taxon>
        <taxon>Pseudomonadati</taxon>
        <taxon>Pseudomonadota</taxon>
        <taxon>Gammaproteobacteria</taxon>
        <taxon>Oceanospirillales</taxon>
        <taxon>Oceanospirillaceae</taxon>
        <taxon>Marinobacterium</taxon>
    </lineage>
</organism>
<comment type="caution">
    <text evidence="2">The sequence shown here is derived from an EMBL/GenBank/DDBJ whole genome shotgun (WGS) entry which is preliminary data.</text>
</comment>
<dbReference type="EMBL" id="JBHSWE010000001">
    <property type="protein sequence ID" value="MFC6672745.1"/>
    <property type="molecule type" value="Genomic_DNA"/>
</dbReference>
<sequence length="292" mass="32638">MHTVNKGNEAHRQNQEKATAYALEVTGKDIRQVEMSAPQIPPGTSINIAFLGNENHDQRVNAARIIRACGFEPVPIISSRRLRSERDLDDLLDLFNDAASPSRFIFVGGDPSTPAGPYRDSLALLASGVLQRHSIRHVGIVGYPEGHPKIDTETLWQSLKWKHHFLRDRGCTVDITTQFGFDTDAVVHWIQRLRDEGIDAPVRIGVPGPADAGKLLRYAKQFGVVTSTAIARRYGFSLTNLLRHSVSDRYWNDLATGMAGQNLGDIRYHLYPFGGMMEGVRWMNHRVSSIRS</sequence>
<evidence type="ECO:0008006" key="4">
    <source>
        <dbReference type="Google" id="ProtNLM"/>
    </source>
</evidence>
<evidence type="ECO:0000256" key="1">
    <source>
        <dbReference type="ARBA" id="ARBA00023002"/>
    </source>
</evidence>
<keyword evidence="3" id="KW-1185">Reference proteome</keyword>
<evidence type="ECO:0000313" key="3">
    <source>
        <dbReference type="Proteomes" id="UP001596422"/>
    </source>
</evidence>
<dbReference type="Gene3D" id="3.20.20.220">
    <property type="match status" value="1"/>
</dbReference>
<dbReference type="InterPro" id="IPR029041">
    <property type="entry name" value="FAD-linked_oxidoreductase-like"/>
</dbReference>
<evidence type="ECO:0000313" key="2">
    <source>
        <dbReference type="EMBL" id="MFC6672745.1"/>
    </source>
</evidence>
<gene>
    <name evidence="2" type="ORF">ACFQDL_23715</name>
</gene>
<keyword evidence="1" id="KW-0560">Oxidoreductase</keyword>
<protein>
    <recommendedName>
        <fullName evidence="4">Methylenetetrahydrofolate reductase</fullName>
    </recommendedName>
</protein>